<dbReference type="RefSeq" id="WP_379900533.1">
    <property type="nucleotide sequence ID" value="NZ_JBHRTR010000026.1"/>
</dbReference>
<feature type="domain" description="HTH araC/xylS-type" evidence="4">
    <location>
        <begin position="211"/>
        <end position="309"/>
    </location>
</feature>
<evidence type="ECO:0000313" key="5">
    <source>
        <dbReference type="EMBL" id="MFC3227922.1"/>
    </source>
</evidence>
<dbReference type="SMART" id="SM00342">
    <property type="entry name" value="HTH_ARAC"/>
    <property type="match status" value="1"/>
</dbReference>
<dbReference type="InterPro" id="IPR052158">
    <property type="entry name" value="INH-QAR"/>
</dbReference>
<dbReference type="PANTHER" id="PTHR43130">
    <property type="entry name" value="ARAC-FAMILY TRANSCRIPTIONAL REGULATOR"/>
    <property type="match status" value="1"/>
</dbReference>
<dbReference type="SUPFAM" id="SSF46689">
    <property type="entry name" value="Homeodomain-like"/>
    <property type="match status" value="2"/>
</dbReference>
<dbReference type="Pfam" id="PF12833">
    <property type="entry name" value="HTH_18"/>
    <property type="match status" value="1"/>
</dbReference>
<proteinExistence type="predicted"/>
<keyword evidence="6" id="KW-1185">Reference proteome</keyword>
<dbReference type="Pfam" id="PF01965">
    <property type="entry name" value="DJ-1_PfpI"/>
    <property type="match status" value="1"/>
</dbReference>
<dbReference type="Proteomes" id="UP001595528">
    <property type="component" value="Unassembled WGS sequence"/>
</dbReference>
<dbReference type="InterPro" id="IPR018060">
    <property type="entry name" value="HTH_AraC"/>
</dbReference>
<keyword evidence="2" id="KW-0804">Transcription</keyword>
<dbReference type="Gene3D" id="1.10.10.60">
    <property type="entry name" value="Homeodomain-like"/>
    <property type="match status" value="1"/>
</dbReference>
<keyword evidence="1" id="KW-0805">Transcription regulation</keyword>
<evidence type="ECO:0000313" key="6">
    <source>
        <dbReference type="Proteomes" id="UP001595528"/>
    </source>
</evidence>
<dbReference type="PANTHER" id="PTHR43130:SF3">
    <property type="entry name" value="HTH-TYPE TRANSCRIPTIONAL REGULATOR RV1931C"/>
    <property type="match status" value="1"/>
</dbReference>
<evidence type="ECO:0000256" key="2">
    <source>
        <dbReference type="ARBA" id="ARBA00023163"/>
    </source>
</evidence>
<dbReference type="InterPro" id="IPR029062">
    <property type="entry name" value="Class_I_gatase-like"/>
</dbReference>
<evidence type="ECO:0000259" key="4">
    <source>
        <dbReference type="PROSITE" id="PS01124"/>
    </source>
</evidence>
<sequence length="325" mass="35495">MVLFLLVPDFSMISFTACLEPLRVANRMAERPLYVWRTASIDGAPVRASNGVPVMPDIAIGDAGRTGMAVVCAGLNADRFSDGTVLAWLRQTARAGVTMGGICTGALILARAGLLTGRRCTIHWENMEGFAEEFPEQDITATMFEVDRDRFTCSGGTAPLDMMVHLIGRDHGEALAMQVAEQMLHTPVRHAGDPQRSGLQYRTGISHPKLLAAIAAMEAHLEAPLGMDDLAAQVGLSPRQLERLFRQHLDRPPRRYYLELRLKRARHLLLQTPMPVIQVAVACGFTSASHFADAYHACFGHAPRAERQRGNGGPAAAGDPRRPRD</sequence>
<dbReference type="InterPro" id="IPR002818">
    <property type="entry name" value="DJ-1/PfpI"/>
</dbReference>
<dbReference type="CDD" id="cd03136">
    <property type="entry name" value="GATase1_AraC_ArgR_like"/>
    <property type="match status" value="1"/>
</dbReference>
<dbReference type="SUPFAM" id="SSF52317">
    <property type="entry name" value="Class I glutamine amidotransferase-like"/>
    <property type="match status" value="1"/>
</dbReference>
<feature type="region of interest" description="Disordered" evidence="3">
    <location>
        <begin position="304"/>
        <end position="325"/>
    </location>
</feature>
<evidence type="ECO:0000256" key="1">
    <source>
        <dbReference type="ARBA" id="ARBA00023015"/>
    </source>
</evidence>
<dbReference type="EMBL" id="JBHRTR010000026">
    <property type="protein sequence ID" value="MFC3227922.1"/>
    <property type="molecule type" value="Genomic_DNA"/>
</dbReference>
<name>A0ABV7L007_9PROT</name>
<organism evidence="5 6">
    <name type="scientific">Marinibaculum pumilum</name>
    <dbReference type="NCBI Taxonomy" id="1766165"/>
    <lineage>
        <taxon>Bacteria</taxon>
        <taxon>Pseudomonadati</taxon>
        <taxon>Pseudomonadota</taxon>
        <taxon>Alphaproteobacteria</taxon>
        <taxon>Rhodospirillales</taxon>
        <taxon>Rhodospirillaceae</taxon>
        <taxon>Marinibaculum</taxon>
    </lineage>
</organism>
<comment type="caution">
    <text evidence="5">The sequence shown here is derived from an EMBL/GenBank/DDBJ whole genome shotgun (WGS) entry which is preliminary data.</text>
</comment>
<accession>A0ABV7L007</accession>
<dbReference type="PROSITE" id="PS01124">
    <property type="entry name" value="HTH_ARAC_FAMILY_2"/>
    <property type="match status" value="1"/>
</dbReference>
<protein>
    <submittedName>
        <fullName evidence="5">GlxA family transcriptional regulator</fullName>
    </submittedName>
</protein>
<reference evidence="6" key="1">
    <citation type="journal article" date="2019" name="Int. J. Syst. Evol. Microbiol.">
        <title>The Global Catalogue of Microorganisms (GCM) 10K type strain sequencing project: providing services to taxonomists for standard genome sequencing and annotation.</title>
        <authorList>
            <consortium name="The Broad Institute Genomics Platform"/>
            <consortium name="The Broad Institute Genome Sequencing Center for Infectious Disease"/>
            <person name="Wu L."/>
            <person name="Ma J."/>
        </authorList>
    </citation>
    <scope>NUCLEOTIDE SEQUENCE [LARGE SCALE GENOMIC DNA]</scope>
    <source>
        <strain evidence="6">KCTC 42964</strain>
    </source>
</reference>
<evidence type="ECO:0000256" key="3">
    <source>
        <dbReference type="SAM" id="MobiDB-lite"/>
    </source>
</evidence>
<dbReference type="InterPro" id="IPR009057">
    <property type="entry name" value="Homeodomain-like_sf"/>
</dbReference>
<gene>
    <name evidence="5" type="ORF">ACFOGJ_11810</name>
</gene>
<dbReference type="Gene3D" id="3.40.50.880">
    <property type="match status" value="1"/>
</dbReference>